<dbReference type="OrthoDB" id="1166575at2759"/>
<accession>A0A9D3UJS1</accession>
<comment type="caution">
    <text evidence="1">The sequence shown here is derived from an EMBL/GenBank/DDBJ whole genome shotgun (WGS) entry which is preliminary data.</text>
</comment>
<dbReference type="AlphaFoldDB" id="A0A9D3UJS1"/>
<gene>
    <name evidence="1" type="ORF">J1N35_037220</name>
</gene>
<protein>
    <submittedName>
        <fullName evidence="1">Uncharacterized protein</fullName>
    </submittedName>
</protein>
<dbReference type="Proteomes" id="UP000828251">
    <property type="component" value="Unassembled WGS sequence"/>
</dbReference>
<keyword evidence="2" id="KW-1185">Reference proteome</keyword>
<evidence type="ECO:0000313" key="1">
    <source>
        <dbReference type="EMBL" id="KAH1046436.1"/>
    </source>
</evidence>
<dbReference type="EMBL" id="JAIQCV010000011">
    <property type="protein sequence ID" value="KAH1046436.1"/>
    <property type="molecule type" value="Genomic_DNA"/>
</dbReference>
<reference evidence="1 2" key="1">
    <citation type="journal article" date="2021" name="Plant Biotechnol. J.">
        <title>Multi-omics assisted identification of the key and species-specific regulatory components of drought-tolerant mechanisms in Gossypium stocksii.</title>
        <authorList>
            <person name="Yu D."/>
            <person name="Ke L."/>
            <person name="Zhang D."/>
            <person name="Wu Y."/>
            <person name="Sun Y."/>
            <person name="Mei J."/>
            <person name="Sun J."/>
            <person name="Sun Y."/>
        </authorList>
    </citation>
    <scope>NUCLEOTIDE SEQUENCE [LARGE SCALE GENOMIC DNA]</scope>
    <source>
        <strain evidence="2">cv. E1</strain>
        <tissue evidence="1">Leaf</tissue>
    </source>
</reference>
<proteinExistence type="predicted"/>
<evidence type="ECO:0000313" key="2">
    <source>
        <dbReference type="Proteomes" id="UP000828251"/>
    </source>
</evidence>
<sequence length="115" mass="13126">MNGTQIDIEVVCKIKSASKEFINSKEALGDNNKGFHSCFLAEVTWSKHEENWFKIICDVALDQKERMVGVGIVVKNERDWVATRYKNGMINLNWMKVLPSFLVHILDKDGLPTPC</sequence>
<name>A0A9D3UJS1_9ROSI</name>
<organism evidence="1 2">
    <name type="scientific">Gossypium stocksii</name>
    <dbReference type="NCBI Taxonomy" id="47602"/>
    <lineage>
        <taxon>Eukaryota</taxon>
        <taxon>Viridiplantae</taxon>
        <taxon>Streptophyta</taxon>
        <taxon>Embryophyta</taxon>
        <taxon>Tracheophyta</taxon>
        <taxon>Spermatophyta</taxon>
        <taxon>Magnoliopsida</taxon>
        <taxon>eudicotyledons</taxon>
        <taxon>Gunneridae</taxon>
        <taxon>Pentapetalae</taxon>
        <taxon>rosids</taxon>
        <taxon>malvids</taxon>
        <taxon>Malvales</taxon>
        <taxon>Malvaceae</taxon>
        <taxon>Malvoideae</taxon>
        <taxon>Gossypium</taxon>
    </lineage>
</organism>